<dbReference type="STRING" id="475255.SAMN04488101_101133"/>
<gene>
    <name evidence="1" type="ORF">SAMN04488101_101133</name>
</gene>
<proteinExistence type="predicted"/>
<name>A0A1W1ZXL9_9SPHI</name>
<evidence type="ECO:0000313" key="2">
    <source>
        <dbReference type="Proteomes" id="UP000192678"/>
    </source>
</evidence>
<protein>
    <submittedName>
        <fullName evidence="1">Uncharacterized protein</fullName>
    </submittedName>
</protein>
<sequence>METPLWMQVRESPGAAAKKAIYQEAIISGCWIFSTVSKKWYTPDEFMASTETVHMHRDKDDGRKFVVKHPLVGLQERIDLLHRTAKEIDEFNKRLHNYYELRRKQTKQPHQR</sequence>
<keyword evidence="2" id="KW-1185">Reference proteome</keyword>
<dbReference type="AlphaFoldDB" id="A0A1W1ZXL9"/>
<reference evidence="1 2" key="1">
    <citation type="submission" date="2017-04" db="EMBL/GenBank/DDBJ databases">
        <authorList>
            <person name="Afonso C.L."/>
            <person name="Miller P.J."/>
            <person name="Scott M.A."/>
            <person name="Spackman E."/>
            <person name="Goraichik I."/>
            <person name="Dimitrov K.M."/>
            <person name="Suarez D.L."/>
            <person name="Swayne D.E."/>
        </authorList>
    </citation>
    <scope>NUCLEOTIDE SEQUENCE [LARGE SCALE GENOMIC DNA]</scope>
    <source>
        <strain evidence="1 2">DSM 19625</strain>
    </source>
</reference>
<dbReference type="EMBL" id="FWYB01000001">
    <property type="protein sequence ID" value="SMC53154.1"/>
    <property type="molecule type" value="Genomic_DNA"/>
</dbReference>
<dbReference type="OrthoDB" id="772319at2"/>
<accession>A0A1W1ZXL9</accession>
<organism evidence="1 2">
    <name type="scientific">Pedobacter nyackensis</name>
    <dbReference type="NCBI Taxonomy" id="475255"/>
    <lineage>
        <taxon>Bacteria</taxon>
        <taxon>Pseudomonadati</taxon>
        <taxon>Bacteroidota</taxon>
        <taxon>Sphingobacteriia</taxon>
        <taxon>Sphingobacteriales</taxon>
        <taxon>Sphingobacteriaceae</taxon>
        <taxon>Pedobacter</taxon>
    </lineage>
</organism>
<evidence type="ECO:0000313" key="1">
    <source>
        <dbReference type="EMBL" id="SMC53154.1"/>
    </source>
</evidence>
<dbReference type="Proteomes" id="UP000192678">
    <property type="component" value="Unassembled WGS sequence"/>
</dbReference>
<dbReference type="RefSeq" id="WP_084286736.1">
    <property type="nucleotide sequence ID" value="NZ_FWYB01000001.1"/>
</dbReference>